<gene>
    <name evidence="1" type="ORF">KDK95_31205</name>
</gene>
<proteinExistence type="predicted"/>
<organism evidence="1 2">
    <name type="scientific">Actinospica acidithermotolerans</name>
    <dbReference type="NCBI Taxonomy" id="2828514"/>
    <lineage>
        <taxon>Bacteria</taxon>
        <taxon>Bacillati</taxon>
        <taxon>Actinomycetota</taxon>
        <taxon>Actinomycetes</taxon>
        <taxon>Catenulisporales</taxon>
        <taxon>Actinospicaceae</taxon>
        <taxon>Actinospica</taxon>
    </lineage>
</organism>
<keyword evidence="2" id="KW-1185">Reference proteome</keyword>
<protein>
    <submittedName>
        <fullName evidence="1">Uncharacterized protein</fullName>
    </submittedName>
</protein>
<sequence length="67" mass="7130">MQAGPQWCTLVFRYAPARHTIPAKPCDRANPYALEDTTTALDLLAGHAQAFLGESSHVSSVPVAAHA</sequence>
<dbReference type="RefSeq" id="WP_212521933.1">
    <property type="nucleotide sequence ID" value="NZ_JAGSOH010000158.1"/>
</dbReference>
<evidence type="ECO:0000313" key="1">
    <source>
        <dbReference type="EMBL" id="MBR7830813.1"/>
    </source>
</evidence>
<name>A0A941EHD3_9ACTN</name>
<evidence type="ECO:0000313" key="2">
    <source>
        <dbReference type="Proteomes" id="UP000676325"/>
    </source>
</evidence>
<dbReference type="EMBL" id="JAGSOH010000158">
    <property type="protein sequence ID" value="MBR7830813.1"/>
    <property type="molecule type" value="Genomic_DNA"/>
</dbReference>
<reference evidence="1" key="1">
    <citation type="submission" date="2021-04" db="EMBL/GenBank/DDBJ databases">
        <title>Genome based classification of Actinospica acidithermotolerans sp. nov., an actinobacterium isolated from an Indonesian hot spring.</title>
        <authorList>
            <person name="Kusuma A.B."/>
            <person name="Putra K.E."/>
            <person name="Nafisah S."/>
            <person name="Loh J."/>
            <person name="Nouioui I."/>
            <person name="Goodfellow M."/>
        </authorList>
    </citation>
    <scope>NUCLEOTIDE SEQUENCE</scope>
    <source>
        <strain evidence="1">MGRD01-02</strain>
    </source>
</reference>
<dbReference type="Proteomes" id="UP000676325">
    <property type="component" value="Unassembled WGS sequence"/>
</dbReference>
<accession>A0A941EHD3</accession>
<dbReference type="AlphaFoldDB" id="A0A941EHD3"/>
<comment type="caution">
    <text evidence="1">The sequence shown here is derived from an EMBL/GenBank/DDBJ whole genome shotgun (WGS) entry which is preliminary data.</text>
</comment>